<dbReference type="PANTHER" id="PTHR30506">
    <property type="entry name" value="INNER MEMBRANE PROTEIN"/>
    <property type="match status" value="1"/>
</dbReference>
<evidence type="ECO:0000256" key="1">
    <source>
        <dbReference type="ARBA" id="ARBA00004651"/>
    </source>
</evidence>
<dbReference type="EMBL" id="JBHTCO010000001">
    <property type="protein sequence ID" value="MFC7391471.1"/>
    <property type="molecule type" value="Genomic_DNA"/>
</dbReference>
<feature type="transmembrane region" description="Helical" evidence="7">
    <location>
        <begin position="88"/>
        <end position="108"/>
    </location>
</feature>
<keyword evidence="3" id="KW-1003">Cell membrane</keyword>
<feature type="domain" description="Glycine transporter" evidence="8">
    <location>
        <begin position="91"/>
        <end position="162"/>
    </location>
</feature>
<evidence type="ECO:0000256" key="4">
    <source>
        <dbReference type="ARBA" id="ARBA00022692"/>
    </source>
</evidence>
<reference evidence="10" key="1">
    <citation type="journal article" date="2019" name="Int. J. Syst. Evol. Microbiol.">
        <title>The Global Catalogue of Microorganisms (GCM) 10K type strain sequencing project: providing services to taxonomists for standard genome sequencing and annotation.</title>
        <authorList>
            <consortium name="The Broad Institute Genomics Platform"/>
            <consortium name="The Broad Institute Genome Sequencing Center for Infectious Disease"/>
            <person name="Wu L."/>
            <person name="Ma J."/>
        </authorList>
    </citation>
    <scope>NUCLEOTIDE SEQUENCE [LARGE SCALE GENOMIC DNA]</scope>
    <source>
        <strain evidence="10">CGMCC 1.16305</strain>
    </source>
</reference>
<feature type="transmembrane region" description="Helical" evidence="7">
    <location>
        <begin position="170"/>
        <end position="189"/>
    </location>
</feature>
<keyword evidence="6 7" id="KW-0472">Membrane</keyword>
<accession>A0ABW2PW56</accession>
<feature type="transmembrane region" description="Helical" evidence="7">
    <location>
        <begin position="30"/>
        <end position="51"/>
    </location>
</feature>
<comment type="subcellular location">
    <subcellularLocation>
        <location evidence="1">Cell membrane</location>
        <topology evidence="1">Multi-pass membrane protein</topology>
    </subcellularLocation>
</comment>
<feature type="transmembrane region" description="Helical" evidence="7">
    <location>
        <begin position="63"/>
        <end position="81"/>
    </location>
</feature>
<feature type="transmembrane region" description="Helical" evidence="7">
    <location>
        <begin position="148"/>
        <end position="164"/>
    </location>
</feature>
<evidence type="ECO:0000256" key="2">
    <source>
        <dbReference type="ARBA" id="ARBA00008193"/>
    </source>
</evidence>
<dbReference type="PANTHER" id="PTHR30506:SF3">
    <property type="entry name" value="UPF0126 INNER MEMBRANE PROTEIN YADS-RELATED"/>
    <property type="match status" value="1"/>
</dbReference>
<dbReference type="RefSeq" id="WP_380962495.1">
    <property type="nucleotide sequence ID" value="NZ_JBHTCO010000001.1"/>
</dbReference>
<dbReference type="InterPro" id="IPR005115">
    <property type="entry name" value="Gly_transporter"/>
</dbReference>
<feature type="domain" description="Glycine transporter" evidence="8">
    <location>
        <begin position="5"/>
        <end position="77"/>
    </location>
</feature>
<dbReference type="Proteomes" id="UP001596505">
    <property type="component" value="Unassembled WGS sequence"/>
</dbReference>
<evidence type="ECO:0000313" key="9">
    <source>
        <dbReference type="EMBL" id="MFC7391471.1"/>
    </source>
</evidence>
<evidence type="ECO:0000259" key="8">
    <source>
        <dbReference type="Pfam" id="PF03458"/>
    </source>
</evidence>
<feature type="transmembrane region" description="Helical" evidence="7">
    <location>
        <begin position="114"/>
        <end position="136"/>
    </location>
</feature>
<keyword evidence="4 7" id="KW-0812">Transmembrane</keyword>
<dbReference type="Pfam" id="PF03458">
    <property type="entry name" value="Gly_transporter"/>
    <property type="match status" value="2"/>
</dbReference>
<protein>
    <submittedName>
        <fullName evidence="9">Trimeric intracellular cation channel family protein</fullName>
    </submittedName>
</protein>
<evidence type="ECO:0000256" key="7">
    <source>
        <dbReference type="SAM" id="Phobius"/>
    </source>
</evidence>
<comment type="similarity">
    <text evidence="2">Belongs to the UPF0126 family.</text>
</comment>
<evidence type="ECO:0000256" key="6">
    <source>
        <dbReference type="ARBA" id="ARBA00023136"/>
    </source>
</evidence>
<gene>
    <name evidence="9" type="ORF">ACFQRG_00405</name>
</gene>
<evidence type="ECO:0000256" key="5">
    <source>
        <dbReference type="ARBA" id="ARBA00022989"/>
    </source>
</evidence>
<evidence type="ECO:0000313" key="10">
    <source>
        <dbReference type="Proteomes" id="UP001596505"/>
    </source>
</evidence>
<name>A0ABW2PW56_9BACL</name>
<keyword evidence="10" id="KW-1185">Reference proteome</keyword>
<feature type="transmembrane region" description="Helical" evidence="7">
    <location>
        <begin position="6"/>
        <end position="23"/>
    </location>
</feature>
<keyword evidence="5 7" id="KW-1133">Transmembrane helix</keyword>
<comment type="caution">
    <text evidence="9">The sequence shown here is derived from an EMBL/GenBank/DDBJ whole genome shotgun (WGS) entry which is preliminary data.</text>
</comment>
<organism evidence="9 10">
    <name type="scientific">Scopulibacillus cellulosilyticus</name>
    <dbReference type="NCBI Taxonomy" id="2665665"/>
    <lineage>
        <taxon>Bacteria</taxon>
        <taxon>Bacillati</taxon>
        <taxon>Bacillota</taxon>
        <taxon>Bacilli</taxon>
        <taxon>Bacillales</taxon>
        <taxon>Sporolactobacillaceae</taxon>
        <taxon>Scopulibacillus</taxon>
    </lineage>
</organism>
<evidence type="ECO:0000256" key="3">
    <source>
        <dbReference type="ARBA" id="ARBA00022475"/>
    </source>
</evidence>
<proteinExistence type="inferred from homology"/>
<sequence length="216" mass="23936">MSWVVLHVIGIIAYTASGALVAIESKYSFIGIFVLGLTTSFGGAIVRNLIIDAPVSGVWDSNTIAVVFVTLTLIVFLPLKWVHHWKRWGLFFDSIGLATFALQGALSAKYAHDHLGLILLSAMFTGLGGGMIRDILAGRKPLALKEEIHAVLTLICGLCAWLDWIHPIQLTLVVFCIVTIRMLAIKFNWKLHLPYRIETHKKFRKNDGKAKSSLND</sequence>